<reference evidence="1" key="1">
    <citation type="submission" date="2019-10" db="EMBL/GenBank/DDBJ databases">
        <title>Draft genome sequece of Microseira wollei NIES-4236.</title>
        <authorList>
            <person name="Yamaguchi H."/>
            <person name="Suzuki S."/>
            <person name="Kawachi M."/>
        </authorList>
    </citation>
    <scope>NUCLEOTIDE SEQUENCE</scope>
    <source>
        <strain evidence="1">NIES-4236</strain>
    </source>
</reference>
<sequence length="36" mass="4300">MIKRIERFARILRFYLVNAVSSDRIGVYAERAQPFL</sequence>
<dbReference type="Proteomes" id="UP001050975">
    <property type="component" value="Unassembled WGS sequence"/>
</dbReference>
<keyword evidence="2" id="KW-1185">Reference proteome</keyword>
<dbReference type="EMBL" id="BLAY01000061">
    <property type="protein sequence ID" value="GET39241.1"/>
    <property type="molecule type" value="Genomic_DNA"/>
</dbReference>
<protein>
    <submittedName>
        <fullName evidence="1">Uncharacterized protein</fullName>
    </submittedName>
</protein>
<evidence type="ECO:0000313" key="1">
    <source>
        <dbReference type="EMBL" id="GET39241.1"/>
    </source>
</evidence>
<name>A0AAV3XCX9_9CYAN</name>
<proteinExistence type="predicted"/>
<accession>A0AAV3XCX9</accession>
<comment type="caution">
    <text evidence="1">The sequence shown here is derived from an EMBL/GenBank/DDBJ whole genome shotgun (WGS) entry which is preliminary data.</text>
</comment>
<organism evidence="1 2">
    <name type="scientific">Microseira wollei NIES-4236</name>
    <dbReference type="NCBI Taxonomy" id="2530354"/>
    <lineage>
        <taxon>Bacteria</taxon>
        <taxon>Bacillati</taxon>
        <taxon>Cyanobacteriota</taxon>
        <taxon>Cyanophyceae</taxon>
        <taxon>Oscillatoriophycideae</taxon>
        <taxon>Aerosakkonematales</taxon>
        <taxon>Aerosakkonemataceae</taxon>
        <taxon>Microseira</taxon>
    </lineage>
</organism>
<evidence type="ECO:0000313" key="2">
    <source>
        <dbReference type="Proteomes" id="UP001050975"/>
    </source>
</evidence>
<dbReference type="AlphaFoldDB" id="A0AAV3XCX9"/>
<gene>
    <name evidence="1" type="ORF">MiSe_40050</name>
</gene>